<dbReference type="Pfam" id="PF05257">
    <property type="entry name" value="CHAP"/>
    <property type="match status" value="1"/>
</dbReference>
<evidence type="ECO:0000313" key="3">
    <source>
        <dbReference type="EMBL" id="QDX27816.1"/>
    </source>
</evidence>
<evidence type="ECO:0000313" key="4">
    <source>
        <dbReference type="Proteomes" id="UP000318055"/>
    </source>
</evidence>
<dbReference type="InterPro" id="IPR007921">
    <property type="entry name" value="CHAP_dom"/>
</dbReference>
<reference evidence="3 4" key="1">
    <citation type="submission" date="2019-07" db="EMBL/GenBank/DDBJ databases">
        <title>Sphingomonas alkalisoli sp. nov., isolated from rhizosphere soil of Suaedae salsa.</title>
        <authorList>
            <person name="Zhang H."/>
            <person name="Xu L."/>
            <person name="Zhang J.-X."/>
            <person name="Sun J.-Q."/>
        </authorList>
    </citation>
    <scope>NUCLEOTIDE SEQUENCE [LARGE SCALE GENOMIC DNA]</scope>
    <source>
        <strain evidence="3 4">XS-10</strain>
    </source>
</reference>
<feature type="domain" description="Peptidase C51" evidence="2">
    <location>
        <begin position="6"/>
        <end position="127"/>
    </location>
</feature>
<organism evidence="3 4">
    <name type="scientific">Sphingomonas suaedae</name>
    <dbReference type="NCBI Taxonomy" id="2599297"/>
    <lineage>
        <taxon>Bacteria</taxon>
        <taxon>Pseudomonadati</taxon>
        <taxon>Pseudomonadota</taxon>
        <taxon>Alphaproteobacteria</taxon>
        <taxon>Sphingomonadales</taxon>
        <taxon>Sphingomonadaceae</taxon>
        <taxon>Sphingomonas</taxon>
    </lineage>
</organism>
<keyword evidence="4" id="KW-1185">Reference proteome</keyword>
<proteinExistence type="predicted"/>
<sequence length="180" mass="19951">MMFRTLAARFALMAALCLATIAPAQAQFWQCVPYARMISGIEIYGNAHTWWAQAEGKYERGREPVEGAVMSFQATQRMRLGHVAMVSKVLSEREVLLTHANWSRRGGVEKNVIAVDVSEAGDWSRVKVWFASNNGLGSSTYPVNGFIYADGAPTEDDRFPRITIASVDLSQFGVETSLQK</sequence>
<evidence type="ECO:0000256" key="1">
    <source>
        <dbReference type="SAM" id="SignalP"/>
    </source>
</evidence>
<name>A0A518RK32_9SPHN</name>
<protein>
    <submittedName>
        <fullName evidence="3">CHAP domain-containing protein</fullName>
    </submittedName>
</protein>
<dbReference type="PROSITE" id="PS50911">
    <property type="entry name" value="CHAP"/>
    <property type="match status" value="1"/>
</dbReference>
<dbReference type="SUPFAM" id="SSF54001">
    <property type="entry name" value="Cysteine proteinases"/>
    <property type="match status" value="1"/>
</dbReference>
<feature type="signal peptide" evidence="1">
    <location>
        <begin position="1"/>
        <end position="26"/>
    </location>
</feature>
<dbReference type="RefSeq" id="WP_145849290.1">
    <property type="nucleotide sequence ID" value="NZ_CP042239.1"/>
</dbReference>
<dbReference type="AlphaFoldDB" id="A0A518RK32"/>
<dbReference type="Proteomes" id="UP000318055">
    <property type="component" value="Chromosome"/>
</dbReference>
<dbReference type="EMBL" id="CP042239">
    <property type="protein sequence ID" value="QDX27816.1"/>
    <property type="molecule type" value="Genomic_DNA"/>
</dbReference>
<gene>
    <name evidence="3" type="ORF">FPZ54_18565</name>
</gene>
<dbReference type="InterPro" id="IPR038765">
    <property type="entry name" value="Papain-like_cys_pep_sf"/>
</dbReference>
<feature type="chain" id="PRO_5022015208" evidence="1">
    <location>
        <begin position="27"/>
        <end position="180"/>
    </location>
</feature>
<keyword evidence="1" id="KW-0732">Signal</keyword>
<dbReference type="OrthoDB" id="7279151at2"/>
<evidence type="ECO:0000259" key="2">
    <source>
        <dbReference type="PROSITE" id="PS50911"/>
    </source>
</evidence>
<dbReference type="KEGG" id="ssua:FPZ54_18565"/>
<accession>A0A518RK32</accession>
<dbReference type="Gene3D" id="3.90.1720.10">
    <property type="entry name" value="endopeptidase domain like (from Nostoc punctiforme)"/>
    <property type="match status" value="1"/>
</dbReference>